<protein>
    <submittedName>
        <fullName evidence="4">Uncharacterized protein</fullName>
    </submittedName>
</protein>
<dbReference type="Proteomes" id="UP001152799">
    <property type="component" value="Chromosome 2"/>
</dbReference>
<dbReference type="PROSITE" id="PS50404">
    <property type="entry name" value="GST_NTER"/>
    <property type="match status" value="1"/>
</dbReference>
<dbReference type="SUPFAM" id="SSF52833">
    <property type="entry name" value="Thioredoxin-like"/>
    <property type="match status" value="1"/>
</dbReference>
<dbReference type="OrthoDB" id="2309723at2759"/>
<dbReference type="SFLD" id="SFLDG01153">
    <property type="entry name" value="Main.4:_Theta-like"/>
    <property type="match status" value="1"/>
</dbReference>
<dbReference type="InterPro" id="IPR010987">
    <property type="entry name" value="Glutathione-S-Trfase_C-like"/>
</dbReference>
<feature type="domain" description="GST N-terminal" evidence="2">
    <location>
        <begin position="21"/>
        <end position="102"/>
    </location>
</feature>
<dbReference type="InterPro" id="IPR036249">
    <property type="entry name" value="Thioredoxin-like_sf"/>
</dbReference>
<dbReference type="Gene3D" id="1.20.1050.10">
    <property type="match status" value="1"/>
</dbReference>
<dbReference type="CDD" id="cd03177">
    <property type="entry name" value="GST_C_Delta_Epsilon"/>
    <property type="match status" value="1"/>
</dbReference>
<dbReference type="AlphaFoldDB" id="A0A9N9MIJ6"/>
<dbReference type="SFLD" id="SFLDG00358">
    <property type="entry name" value="Main_(cytGST)"/>
    <property type="match status" value="1"/>
</dbReference>
<feature type="domain" description="GST C-terminal" evidence="3">
    <location>
        <begin position="108"/>
        <end position="236"/>
    </location>
</feature>
<evidence type="ECO:0000313" key="5">
    <source>
        <dbReference type="Proteomes" id="UP001152799"/>
    </source>
</evidence>
<dbReference type="PANTHER" id="PTHR43969">
    <property type="entry name" value="GLUTATHIONE S TRANSFERASE D10, ISOFORM A-RELATED"/>
    <property type="match status" value="1"/>
</dbReference>
<dbReference type="PROSITE" id="PS50405">
    <property type="entry name" value="GST_CTER"/>
    <property type="match status" value="1"/>
</dbReference>
<dbReference type="SUPFAM" id="SSF47616">
    <property type="entry name" value="GST C-terminal domain-like"/>
    <property type="match status" value="1"/>
</dbReference>
<dbReference type="PANTHER" id="PTHR43969:SF9">
    <property type="entry name" value="GLUTATHIONE S TRANSFERASE D10, ISOFORM A-RELATED"/>
    <property type="match status" value="1"/>
</dbReference>
<dbReference type="CDD" id="cd03045">
    <property type="entry name" value="GST_N_Delta_Epsilon"/>
    <property type="match status" value="1"/>
</dbReference>
<evidence type="ECO:0000256" key="1">
    <source>
        <dbReference type="ARBA" id="ARBA00011738"/>
    </source>
</evidence>
<dbReference type="GO" id="GO:0004364">
    <property type="term" value="F:glutathione transferase activity"/>
    <property type="evidence" value="ECO:0007669"/>
    <property type="project" value="TreeGrafter"/>
</dbReference>
<name>A0A9N9MIJ6_9CUCU</name>
<reference evidence="4" key="1">
    <citation type="submission" date="2022-01" db="EMBL/GenBank/DDBJ databases">
        <authorList>
            <person name="King R."/>
        </authorList>
    </citation>
    <scope>NUCLEOTIDE SEQUENCE</scope>
</reference>
<dbReference type="FunFam" id="1.20.1050.10:FF:000007">
    <property type="entry name" value="Glutathione S-transferase 1-1"/>
    <property type="match status" value="1"/>
</dbReference>
<dbReference type="InterPro" id="IPR036282">
    <property type="entry name" value="Glutathione-S-Trfase_C_sf"/>
</dbReference>
<comment type="subunit">
    <text evidence="1">Homodimer.</text>
</comment>
<evidence type="ECO:0000259" key="3">
    <source>
        <dbReference type="PROSITE" id="PS50405"/>
    </source>
</evidence>
<dbReference type="Gene3D" id="3.40.30.10">
    <property type="entry name" value="Glutaredoxin"/>
    <property type="match status" value="1"/>
</dbReference>
<dbReference type="InterPro" id="IPR004045">
    <property type="entry name" value="Glutathione_S-Trfase_N"/>
</dbReference>
<dbReference type="InterPro" id="IPR040079">
    <property type="entry name" value="Glutathione_S-Trfase"/>
</dbReference>
<evidence type="ECO:0000259" key="2">
    <source>
        <dbReference type="PROSITE" id="PS50404"/>
    </source>
</evidence>
<dbReference type="SFLD" id="SFLDS00019">
    <property type="entry name" value="Glutathione_Transferase_(cytos"/>
    <property type="match status" value="1"/>
</dbReference>
<dbReference type="GO" id="GO:0006749">
    <property type="term" value="P:glutathione metabolic process"/>
    <property type="evidence" value="ECO:0007669"/>
    <property type="project" value="TreeGrafter"/>
</dbReference>
<gene>
    <name evidence="4" type="ORF">CEUTPL_LOCUS6132</name>
</gene>
<dbReference type="EMBL" id="OU892278">
    <property type="protein sequence ID" value="CAG9765527.1"/>
    <property type="molecule type" value="Genomic_DNA"/>
</dbReference>
<organism evidence="4 5">
    <name type="scientific">Ceutorhynchus assimilis</name>
    <name type="common">cabbage seed weevil</name>
    <dbReference type="NCBI Taxonomy" id="467358"/>
    <lineage>
        <taxon>Eukaryota</taxon>
        <taxon>Metazoa</taxon>
        <taxon>Ecdysozoa</taxon>
        <taxon>Arthropoda</taxon>
        <taxon>Hexapoda</taxon>
        <taxon>Insecta</taxon>
        <taxon>Pterygota</taxon>
        <taxon>Neoptera</taxon>
        <taxon>Endopterygota</taxon>
        <taxon>Coleoptera</taxon>
        <taxon>Polyphaga</taxon>
        <taxon>Cucujiformia</taxon>
        <taxon>Curculionidae</taxon>
        <taxon>Ceutorhynchinae</taxon>
        <taxon>Ceutorhynchus</taxon>
    </lineage>
</organism>
<dbReference type="FunFam" id="3.40.30.10:FF:000034">
    <property type="entry name" value="glutathione S-transferase 1"/>
    <property type="match status" value="1"/>
</dbReference>
<proteinExistence type="predicted"/>
<sequence length="384" mass="43099">MENEGIVPISNGVIEFNMDTKAIDIYFFPPSPPSRAVLMLMKALNLEHNVKTTNLMAGDHMKPEFLKMNPLHTIPVINDNGFTLYDSHVIMKYLVDQYAKDDALFPKDPKKSALVNLRCQFSGNYLFTKFRDYVMPTVQSGQVPSDQSLKELEDVLQLLNSFLENQMYVAGENLTVADFSIITIITTIDACGCLDITQYHNVWLWYQRTKNAMKGFGYEEVNQTGANAFGQIMQQITILSIILLSLKFVCSENIDVTTPLSQAPTTSTPEKLPKTEDNVILNAMESYLTETKKPDPPQTQLQTGYMYPIYPTGYFYPGASNAVAPPISQEVKSYNYFSTVLPAAQALDKETMRSLMTPEKIASAAALVQDAIGKYQRLQREVGQ</sequence>
<keyword evidence="5" id="KW-1185">Reference proteome</keyword>
<dbReference type="Pfam" id="PF13417">
    <property type="entry name" value="GST_N_3"/>
    <property type="match status" value="1"/>
</dbReference>
<accession>A0A9N9MIJ6</accession>
<evidence type="ECO:0000313" key="4">
    <source>
        <dbReference type="EMBL" id="CAG9765527.1"/>
    </source>
</evidence>